<feature type="region of interest" description="Disordered" evidence="1">
    <location>
        <begin position="13"/>
        <end position="36"/>
    </location>
</feature>
<dbReference type="EMBL" id="GBRH01187289">
    <property type="protein sequence ID" value="JAE10607.1"/>
    <property type="molecule type" value="Transcribed_RNA"/>
</dbReference>
<accession>A0A0A9FE70</accession>
<name>A0A0A9FE70_ARUDO</name>
<organism evidence="2">
    <name type="scientific">Arundo donax</name>
    <name type="common">Giant reed</name>
    <name type="synonym">Donax arundinaceus</name>
    <dbReference type="NCBI Taxonomy" id="35708"/>
    <lineage>
        <taxon>Eukaryota</taxon>
        <taxon>Viridiplantae</taxon>
        <taxon>Streptophyta</taxon>
        <taxon>Embryophyta</taxon>
        <taxon>Tracheophyta</taxon>
        <taxon>Spermatophyta</taxon>
        <taxon>Magnoliopsida</taxon>
        <taxon>Liliopsida</taxon>
        <taxon>Poales</taxon>
        <taxon>Poaceae</taxon>
        <taxon>PACMAD clade</taxon>
        <taxon>Arundinoideae</taxon>
        <taxon>Arundineae</taxon>
        <taxon>Arundo</taxon>
    </lineage>
</organism>
<evidence type="ECO:0000256" key="1">
    <source>
        <dbReference type="SAM" id="MobiDB-lite"/>
    </source>
</evidence>
<proteinExistence type="predicted"/>
<dbReference type="AlphaFoldDB" id="A0A0A9FE70"/>
<reference evidence="2" key="1">
    <citation type="submission" date="2014-09" db="EMBL/GenBank/DDBJ databases">
        <authorList>
            <person name="Magalhaes I.L.F."/>
            <person name="Oliveira U."/>
            <person name="Santos F.R."/>
            <person name="Vidigal T.H.D.A."/>
            <person name="Brescovit A.D."/>
            <person name="Santos A.J."/>
        </authorList>
    </citation>
    <scope>NUCLEOTIDE SEQUENCE</scope>
    <source>
        <tissue evidence="2">Shoot tissue taken approximately 20 cm above the soil surface</tissue>
    </source>
</reference>
<evidence type="ECO:0000313" key="2">
    <source>
        <dbReference type="EMBL" id="JAE10607.1"/>
    </source>
</evidence>
<protein>
    <submittedName>
        <fullName evidence="2">Uncharacterized protein</fullName>
    </submittedName>
</protein>
<reference evidence="2" key="2">
    <citation type="journal article" date="2015" name="Data Brief">
        <title>Shoot transcriptome of the giant reed, Arundo donax.</title>
        <authorList>
            <person name="Barrero R.A."/>
            <person name="Guerrero F.D."/>
            <person name="Moolhuijzen P."/>
            <person name="Goolsby J.A."/>
            <person name="Tidwell J."/>
            <person name="Bellgard S.E."/>
            <person name="Bellgard M.I."/>
        </authorList>
    </citation>
    <scope>NUCLEOTIDE SEQUENCE</scope>
    <source>
        <tissue evidence="2">Shoot tissue taken approximately 20 cm above the soil surface</tissue>
    </source>
</reference>
<sequence length="36" mass="4113">MNSAVMRGRFFHLAHARTTPSPQHPDFSAQSKERDT</sequence>